<sequence length="183" mass="20038">MTQPEAAELKALAAEIGRLSDLAALGKLVDRYLASLDEGAFHETWARSLFTEDIEMTFPVGSHRGIDGVDGFTGRIMARWGRTHHHGSDSSIDVDGDRADLSWSLIASHVHFASPLPPDPSEYFQLGGRFTGTARRTADGWRIDSLRLRIVWTTGSVPKGVTRVDTNTLDTRGNTVSTSTEEN</sequence>
<comment type="caution">
    <text evidence="3">The sequence shown here is derived from an EMBL/GenBank/DDBJ whole genome shotgun (WGS) entry which is preliminary data.</text>
</comment>
<accession>A0A6H9US88</accession>
<dbReference type="SUPFAM" id="SSF54427">
    <property type="entry name" value="NTF2-like"/>
    <property type="match status" value="1"/>
</dbReference>
<evidence type="ECO:0000313" key="4">
    <source>
        <dbReference type="Proteomes" id="UP000442707"/>
    </source>
</evidence>
<feature type="domain" description="SnoaL-like" evidence="2">
    <location>
        <begin position="18"/>
        <end position="147"/>
    </location>
</feature>
<dbReference type="Proteomes" id="UP000442707">
    <property type="component" value="Unassembled WGS sequence"/>
</dbReference>
<gene>
    <name evidence="3" type="ORF">F7R91_32535</name>
</gene>
<feature type="region of interest" description="Disordered" evidence="1">
    <location>
        <begin position="163"/>
        <end position="183"/>
    </location>
</feature>
<dbReference type="RefSeq" id="WP_150955209.1">
    <property type="nucleotide sequence ID" value="NZ_VZRB01000032.1"/>
</dbReference>
<dbReference type="Gene3D" id="3.10.450.50">
    <property type="match status" value="1"/>
</dbReference>
<dbReference type="Pfam" id="PF13577">
    <property type="entry name" value="SnoaL_4"/>
    <property type="match status" value="1"/>
</dbReference>
<dbReference type="InterPro" id="IPR037401">
    <property type="entry name" value="SnoaL-like"/>
</dbReference>
<organism evidence="3 4">
    <name type="scientific">Streptomyces luteolifulvus</name>
    <dbReference type="NCBI Taxonomy" id="2615112"/>
    <lineage>
        <taxon>Bacteria</taxon>
        <taxon>Bacillati</taxon>
        <taxon>Actinomycetota</taxon>
        <taxon>Actinomycetes</taxon>
        <taxon>Kitasatosporales</taxon>
        <taxon>Streptomycetaceae</taxon>
        <taxon>Streptomyces</taxon>
    </lineage>
</organism>
<name>A0A6H9US88_9ACTN</name>
<evidence type="ECO:0000256" key="1">
    <source>
        <dbReference type="SAM" id="MobiDB-lite"/>
    </source>
</evidence>
<dbReference type="InterPro" id="IPR032710">
    <property type="entry name" value="NTF2-like_dom_sf"/>
</dbReference>
<protein>
    <submittedName>
        <fullName evidence="3">Nuclear transport factor 2 family protein</fullName>
    </submittedName>
</protein>
<dbReference type="AlphaFoldDB" id="A0A6H9US88"/>
<keyword evidence="4" id="KW-1185">Reference proteome</keyword>
<reference evidence="3 4" key="1">
    <citation type="submission" date="2019-09" db="EMBL/GenBank/DDBJ databases">
        <title>Screening of Novel Bioactive Compounds from Soil-Associated.</title>
        <authorList>
            <person name="Zhao S."/>
        </authorList>
    </citation>
    <scope>NUCLEOTIDE SEQUENCE [LARGE SCALE GENOMIC DNA]</scope>
    <source>
        <strain evidence="3 4">HIT-DPA4</strain>
    </source>
</reference>
<feature type="compositionally biased region" description="Polar residues" evidence="1">
    <location>
        <begin position="164"/>
        <end position="183"/>
    </location>
</feature>
<evidence type="ECO:0000313" key="3">
    <source>
        <dbReference type="EMBL" id="KAB1141363.1"/>
    </source>
</evidence>
<evidence type="ECO:0000259" key="2">
    <source>
        <dbReference type="Pfam" id="PF13577"/>
    </source>
</evidence>
<dbReference type="EMBL" id="VZRB01000032">
    <property type="protein sequence ID" value="KAB1141363.1"/>
    <property type="molecule type" value="Genomic_DNA"/>
</dbReference>
<proteinExistence type="predicted"/>